<dbReference type="Proteomes" id="UP001295684">
    <property type="component" value="Unassembled WGS sequence"/>
</dbReference>
<dbReference type="AlphaFoldDB" id="A0AAD1UD14"/>
<evidence type="ECO:0000313" key="3">
    <source>
        <dbReference type="EMBL" id="CAI2364987.1"/>
    </source>
</evidence>
<dbReference type="EMBL" id="CAMPGE010006141">
    <property type="protein sequence ID" value="CAI2364987.1"/>
    <property type="molecule type" value="Genomic_DNA"/>
</dbReference>
<keyword evidence="2" id="KW-0472">Membrane</keyword>
<protein>
    <submittedName>
        <fullName evidence="3">Uncharacterized protein</fullName>
    </submittedName>
</protein>
<feature type="transmembrane region" description="Helical" evidence="2">
    <location>
        <begin position="12"/>
        <end position="37"/>
    </location>
</feature>
<organism evidence="3 4">
    <name type="scientific">Euplotes crassus</name>
    <dbReference type="NCBI Taxonomy" id="5936"/>
    <lineage>
        <taxon>Eukaryota</taxon>
        <taxon>Sar</taxon>
        <taxon>Alveolata</taxon>
        <taxon>Ciliophora</taxon>
        <taxon>Intramacronucleata</taxon>
        <taxon>Spirotrichea</taxon>
        <taxon>Hypotrichia</taxon>
        <taxon>Euplotida</taxon>
        <taxon>Euplotidae</taxon>
        <taxon>Moneuplotes</taxon>
    </lineage>
</organism>
<reference evidence="3" key="1">
    <citation type="submission" date="2023-07" db="EMBL/GenBank/DDBJ databases">
        <authorList>
            <consortium name="AG Swart"/>
            <person name="Singh M."/>
            <person name="Singh A."/>
            <person name="Seah K."/>
            <person name="Emmerich C."/>
        </authorList>
    </citation>
    <scope>NUCLEOTIDE SEQUENCE</scope>
    <source>
        <strain evidence="3">DP1</strain>
    </source>
</reference>
<keyword evidence="2" id="KW-0812">Transmembrane</keyword>
<feature type="compositionally biased region" description="Polar residues" evidence="1">
    <location>
        <begin position="325"/>
        <end position="334"/>
    </location>
</feature>
<gene>
    <name evidence="3" type="ORF">ECRASSUSDP1_LOCUS6337</name>
</gene>
<feature type="region of interest" description="Disordered" evidence="1">
    <location>
        <begin position="321"/>
        <end position="355"/>
    </location>
</feature>
<proteinExistence type="predicted"/>
<evidence type="ECO:0000256" key="1">
    <source>
        <dbReference type="SAM" id="MobiDB-lite"/>
    </source>
</evidence>
<evidence type="ECO:0000256" key="2">
    <source>
        <dbReference type="SAM" id="Phobius"/>
    </source>
</evidence>
<comment type="caution">
    <text evidence="3">The sequence shown here is derived from an EMBL/GenBank/DDBJ whole genome shotgun (WGS) entry which is preliminary data.</text>
</comment>
<evidence type="ECO:0000313" key="4">
    <source>
        <dbReference type="Proteomes" id="UP001295684"/>
    </source>
</evidence>
<sequence>MRLDVKSDTPTFLVLWMLNLVFLGISNIFMIATALVIHCCWNRKKHEISNEDKLAKIMQLHTFESNGTETRENNKVKQNNYINIRQNTEQESSPLIIDLPVFYEDLQNIYNSEDRNERSLLKSWKNFVLKYQCVEVFLYNNKNPMTLRDEESNSNQIFLDSITKIKEIQDSIFELCGYYKQESYFQQDQTMRIVDENSYSKDIQTIKRKHQRTYSHNKNIPVVTPMSNLINLISRQELWLFVFFSHKILDFRNNVLNFPLCLFIKPPKKNIEHMSNRTINHINAKKVVTPKRTFRRAIKLKSVSFKAIPNRIVEILNKSSKEGSPLNQSESCDSSIEKSNSRSSTKRSNLYSESHGFEPQKINNFSLKDRVEGSHKHSISRNLIIDPRIIIR</sequence>
<name>A0AAD1UD14_EUPCR</name>
<accession>A0AAD1UD14</accession>
<keyword evidence="2" id="KW-1133">Transmembrane helix</keyword>
<keyword evidence="4" id="KW-1185">Reference proteome</keyword>